<dbReference type="EMBL" id="SZYE01000009">
    <property type="protein sequence ID" value="TKR26990.1"/>
    <property type="molecule type" value="Genomic_DNA"/>
</dbReference>
<feature type="region of interest" description="Disordered" evidence="1">
    <location>
        <begin position="1"/>
        <end position="23"/>
    </location>
</feature>
<accession>A0A7Z8K1E2</accession>
<reference evidence="2 3" key="1">
    <citation type="submission" date="2019-05" db="EMBL/GenBank/DDBJ databases">
        <title>Genome sequence of Cellulomonas hominis strain CS1.</title>
        <authorList>
            <person name="Belmont J."/>
            <person name="Maclea K.S."/>
        </authorList>
    </citation>
    <scope>NUCLEOTIDE SEQUENCE [LARGE SCALE GENOMIC DNA]</scope>
    <source>
        <strain evidence="2 3">CS1</strain>
    </source>
</reference>
<protein>
    <submittedName>
        <fullName evidence="2">Uncharacterized protein</fullName>
    </submittedName>
</protein>
<sequence length="214" mass="21937">MGADRMAEVQLDDVAEPVPEPVAPSRTATRARALLRRWWPAPVAVVLALVAAQAVTDRRDEAAAERLRATPGVLAETVTAPLEATPWGTGDAMGLLMSGTRTADGLIAGVLTPGTGEPAAVVALDAVTGEERWRAEIGVLPTEDGYTRSASCTSGSDAPAKTLWCAVTDGPAEDAGPVTTRLVADADALYAARGDTLVAVPTTGALRLLGARSS</sequence>
<dbReference type="RefSeq" id="WP_154728170.1">
    <property type="nucleotide sequence ID" value="NZ_SZYE01000009.1"/>
</dbReference>
<dbReference type="Proteomes" id="UP000308121">
    <property type="component" value="Unassembled WGS sequence"/>
</dbReference>
<evidence type="ECO:0000313" key="2">
    <source>
        <dbReference type="EMBL" id="TKR26990.1"/>
    </source>
</evidence>
<evidence type="ECO:0000256" key="1">
    <source>
        <dbReference type="SAM" id="MobiDB-lite"/>
    </source>
</evidence>
<gene>
    <name evidence="2" type="ORF">FA014_02655</name>
</gene>
<dbReference type="AlphaFoldDB" id="A0A7Z8K1E2"/>
<comment type="caution">
    <text evidence="2">The sequence shown here is derived from an EMBL/GenBank/DDBJ whole genome shotgun (WGS) entry which is preliminary data.</text>
</comment>
<evidence type="ECO:0000313" key="3">
    <source>
        <dbReference type="Proteomes" id="UP000308121"/>
    </source>
</evidence>
<dbReference type="OrthoDB" id="5149466at2"/>
<organism evidence="2 3">
    <name type="scientific">Cellulomonas hominis</name>
    <dbReference type="NCBI Taxonomy" id="156981"/>
    <lineage>
        <taxon>Bacteria</taxon>
        <taxon>Bacillati</taxon>
        <taxon>Actinomycetota</taxon>
        <taxon>Actinomycetes</taxon>
        <taxon>Micrococcales</taxon>
        <taxon>Cellulomonadaceae</taxon>
        <taxon>Cellulomonas</taxon>
    </lineage>
</organism>
<proteinExistence type="predicted"/>
<name>A0A7Z8K1E2_9CELL</name>